<comment type="caution">
    <text evidence="1">The sequence shown here is derived from an EMBL/GenBank/DDBJ whole genome shotgun (WGS) entry which is preliminary data.</text>
</comment>
<name>A0ABT0CX06_9HYPH</name>
<dbReference type="Proteomes" id="UP001522662">
    <property type="component" value="Unassembled WGS sequence"/>
</dbReference>
<dbReference type="EMBL" id="JALAYX010000001">
    <property type="protein sequence ID" value="MCJ8237690.1"/>
    <property type="molecule type" value="Genomic_DNA"/>
</dbReference>
<keyword evidence="2" id="KW-1185">Reference proteome</keyword>
<dbReference type="RefSeq" id="WP_245135216.1">
    <property type="nucleotide sequence ID" value="NZ_CP128477.1"/>
</dbReference>
<gene>
    <name evidence="1" type="ORF">MKJ03_05075</name>
</gene>
<protein>
    <submittedName>
        <fullName evidence="1">Uncharacterized protein</fullName>
    </submittedName>
</protein>
<proteinExistence type="predicted"/>
<evidence type="ECO:0000313" key="1">
    <source>
        <dbReference type="EMBL" id="MCJ8237690.1"/>
    </source>
</evidence>
<organism evidence="1 2">
    <name type="scientific">Peteryoungia algae</name>
    <dbReference type="NCBI Taxonomy" id="2919917"/>
    <lineage>
        <taxon>Bacteria</taxon>
        <taxon>Pseudomonadati</taxon>
        <taxon>Pseudomonadota</taxon>
        <taxon>Alphaproteobacteria</taxon>
        <taxon>Hyphomicrobiales</taxon>
        <taxon>Rhizobiaceae</taxon>
        <taxon>Peteryoungia</taxon>
    </lineage>
</organism>
<keyword evidence="1" id="KW-0614">Plasmid</keyword>
<sequence>MSSAFRPGQPGIPSHLLAAAALLSHPLSSKASALCDDVFGDFARAERGRQTPLIPSYGVAIVTGTAVGADAALCSTCVP</sequence>
<accession>A0ABT0CX06</accession>
<reference evidence="1 2" key="1">
    <citation type="submission" date="2022-03" db="EMBL/GenBank/DDBJ databases">
        <title>Rhizobium SSM4.3 sp. nov., isolated from Sediment (Gouqi Island).</title>
        <authorList>
            <person name="Chen G."/>
        </authorList>
    </citation>
    <scope>NUCLEOTIDE SEQUENCE [LARGE SCALE GENOMIC DNA]</scope>
    <source>
        <strain evidence="1 2">SSM4.3</strain>
        <plasmid evidence="1">unnamed</plasmid>
    </source>
</reference>
<evidence type="ECO:0000313" key="2">
    <source>
        <dbReference type="Proteomes" id="UP001522662"/>
    </source>
</evidence>
<geneLocation type="plasmid" evidence="1">
    <name>unnamed</name>
</geneLocation>